<evidence type="ECO:0000256" key="1">
    <source>
        <dbReference type="PROSITE-ProRule" id="PRU00708"/>
    </source>
</evidence>
<dbReference type="Proteomes" id="UP001189429">
    <property type="component" value="Unassembled WGS sequence"/>
</dbReference>
<proteinExistence type="predicted"/>
<name>A0ABN9U3E5_9DINO</name>
<keyword evidence="4" id="KW-1185">Reference proteome</keyword>
<protein>
    <recommendedName>
        <fullName evidence="5">Pentatricopeptide repeat-containing protein</fullName>
    </recommendedName>
</protein>
<evidence type="ECO:0000313" key="3">
    <source>
        <dbReference type="EMBL" id="CAK0853367.1"/>
    </source>
</evidence>
<evidence type="ECO:0000256" key="2">
    <source>
        <dbReference type="SAM" id="MobiDB-lite"/>
    </source>
</evidence>
<dbReference type="InterPro" id="IPR002885">
    <property type="entry name" value="PPR_rpt"/>
</dbReference>
<evidence type="ECO:0008006" key="5">
    <source>
        <dbReference type="Google" id="ProtNLM"/>
    </source>
</evidence>
<dbReference type="PROSITE" id="PS51257">
    <property type="entry name" value="PROKAR_LIPOPROTEIN"/>
    <property type="match status" value="1"/>
</dbReference>
<reference evidence="3" key="1">
    <citation type="submission" date="2023-10" db="EMBL/GenBank/DDBJ databases">
        <authorList>
            <person name="Chen Y."/>
            <person name="Shah S."/>
            <person name="Dougan E. K."/>
            <person name="Thang M."/>
            <person name="Chan C."/>
        </authorList>
    </citation>
    <scope>NUCLEOTIDE SEQUENCE [LARGE SCALE GENOMIC DNA]</scope>
</reference>
<organism evidence="3 4">
    <name type="scientific">Prorocentrum cordatum</name>
    <dbReference type="NCBI Taxonomy" id="2364126"/>
    <lineage>
        <taxon>Eukaryota</taxon>
        <taxon>Sar</taxon>
        <taxon>Alveolata</taxon>
        <taxon>Dinophyceae</taxon>
        <taxon>Prorocentrales</taxon>
        <taxon>Prorocentraceae</taxon>
        <taxon>Prorocentrum</taxon>
    </lineage>
</organism>
<dbReference type="PROSITE" id="PS51375">
    <property type="entry name" value="PPR"/>
    <property type="match status" value="1"/>
</dbReference>
<feature type="compositionally biased region" description="Low complexity" evidence="2">
    <location>
        <begin position="136"/>
        <end position="153"/>
    </location>
</feature>
<comment type="caution">
    <text evidence="3">The sequence shown here is derived from an EMBL/GenBank/DDBJ whole genome shotgun (WGS) entry which is preliminary data.</text>
</comment>
<feature type="region of interest" description="Disordered" evidence="2">
    <location>
        <begin position="120"/>
        <end position="153"/>
    </location>
</feature>
<sequence length="153" mass="16299">MLSEMREVKLELDAISYNAGISACEKGEQWQRVLALLSEMWEAKVRPDSIYAEHAPSLWQKACGASGVVQRLRRQLWCKRRGASGGARRRGASESVVQAAWCSACAASCAASRAAAPCTEAAMDGHRAKPRHSPRSDAAAGSSSTASAHAQGE</sequence>
<dbReference type="EMBL" id="CAUYUJ010015393">
    <property type="protein sequence ID" value="CAK0853367.1"/>
    <property type="molecule type" value="Genomic_DNA"/>
</dbReference>
<feature type="repeat" description="PPR" evidence="1">
    <location>
        <begin position="13"/>
        <end position="47"/>
    </location>
</feature>
<gene>
    <name evidence="3" type="ORF">PCOR1329_LOCUS44875</name>
</gene>
<accession>A0ABN9U3E5</accession>
<dbReference type="Gene3D" id="1.25.40.10">
    <property type="entry name" value="Tetratricopeptide repeat domain"/>
    <property type="match status" value="1"/>
</dbReference>
<evidence type="ECO:0000313" key="4">
    <source>
        <dbReference type="Proteomes" id="UP001189429"/>
    </source>
</evidence>
<dbReference type="InterPro" id="IPR011990">
    <property type="entry name" value="TPR-like_helical_dom_sf"/>
</dbReference>